<evidence type="ECO:0000256" key="1">
    <source>
        <dbReference type="ARBA" id="ARBA00001947"/>
    </source>
</evidence>
<evidence type="ECO:0000256" key="5">
    <source>
        <dbReference type="ARBA" id="ARBA00022723"/>
    </source>
</evidence>
<dbReference type="GO" id="GO:0005524">
    <property type="term" value="F:ATP binding"/>
    <property type="evidence" value="ECO:0007669"/>
    <property type="project" value="UniProtKB-KW"/>
</dbReference>
<keyword evidence="8" id="KW-0067">ATP-binding</keyword>
<dbReference type="InterPro" id="IPR032678">
    <property type="entry name" value="tRNA-synt_1_cat_dom"/>
</dbReference>
<keyword evidence="4" id="KW-0436">Ligase</keyword>
<organism evidence="14 15">
    <name type="scientific">Prototheca wickerhamii</name>
    <dbReference type="NCBI Taxonomy" id="3111"/>
    <lineage>
        <taxon>Eukaryota</taxon>
        <taxon>Viridiplantae</taxon>
        <taxon>Chlorophyta</taxon>
        <taxon>core chlorophytes</taxon>
        <taxon>Trebouxiophyceae</taxon>
        <taxon>Chlorellales</taxon>
        <taxon>Chlorellaceae</taxon>
        <taxon>Prototheca</taxon>
    </lineage>
</organism>
<evidence type="ECO:0000256" key="6">
    <source>
        <dbReference type="ARBA" id="ARBA00022741"/>
    </source>
</evidence>
<proteinExistence type="inferred from homology"/>
<dbReference type="SUPFAM" id="SSF52374">
    <property type="entry name" value="Nucleotidylyl transferase"/>
    <property type="match status" value="1"/>
</dbReference>
<keyword evidence="9" id="KW-0648">Protein biosynthesis</keyword>
<evidence type="ECO:0000259" key="13">
    <source>
        <dbReference type="SMART" id="SM00840"/>
    </source>
</evidence>
<protein>
    <recommendedName>
        <fullName evidence="3">cysteine--tRNA ligase</fullName>
        <ecNumber evidence="3">6.1.1.16</ecNumber>
    </recommendedName>
    <alternativeName>
        <fullName evidence="11">Cysteinyl-tRNA synthetase</fullName>
    </alternativeName>
</protein>
<dbReference type="InterPro" id="IPR009080">
    <property type="entry name" value="tRNAsynth_Ia_anticodon-bd"/>
</dbReference>
<keyword evidence="5" id="KW-0479">Metal-binding</keyword>
<dbReference type="SMART" id="SM00840">
    <property type="entry name" value="DALR_2"/>
    <property type="match status" value="1"/>
</dbReference>
<gene>
    <name evidence="14" type="ORF">QBZ16_003914</name>
</gene>
<dbReference type="Proteomes" id="UP001255856">
    <property type="component" value="Unassembled WGS sequence"/>
</dbReference>
<dbReference type="PRINTS" id="PR00983">
    <property type="entry name" value="TRNASYNTHCYS"/>
</dbReference>
<dbReference type="CDD" id="cd00672">
    <property type="entry name" value="CysRS_core"/>
    <property type="match status" value="1"/>
</dbReference>
<comment type="similarity">
    <text evidence="2">Belongs to the class-I aminoacyl-tRNA synthetase family.</text>
</comment>
<keyword evidence="15" id="KW-1185">Reference proteome</keyword>
<dbReference type="AlphaFoldDB" id="A0AAD9MN44"/>
<evidence type="ECO:0000256" key="4">
    <source>
        <dbReference type="ARBA" id="ARBA00022598"/>
    </source>
</evidence>
<evidence type="ECO:0000256" key="8">
    <source>
        <dbReference type="ARBA" id="ARBA00022840"/>
    </source>
</evidence>
<comment type="caution">
    <text evidence="14">The sequence shown here is derived from an EMBL/GenBank/DDBJ whole genome shotgun (WGS) entry which is preliminary data.</text>
</comment>
<dbReference type="EC" id="6.1.1.16" evidence="3"/>
<dbReference type="InterPro" id="IPR024909">
    <property type="entry name" value="Cys-tRNA/MSH_ligase"/>
</dbReference>
<evidence type="ECO:0000256" key="7">
    <source>
        <dbReference type="ARBA" id="ARBA00022833"/>
    </source>
</evidence>
<evidence type="ECO:0000256" key="12">
    <source>
        <dbReference type="SAM" id="MobiDB-lite"/>
    </source>
</evidence>
<dbReference type="SUPFAM" id="SSF47323">
    <property type="entry name" value="Anticodon-binding domain of a subclass of class I aminoacyl-tRNA synthetases"/>
    <property type="match status" value="1"/>
</dbReference>
<dbReference type="Pfam" id="PF09190">
    <property type="entry name" value="DALR_2"/>
    <property type="match status" value="1"/>
</dbReference>
<accession>A0AAD9MN44</accession>
<evidence type="ECO:0000256" key="11">
    <source>
        <dbReference type="ARBA" id="ARBA00031499"/>
    </source>
</evidence>
<dbReference type="InterPro" id="IPR014729">
    <property type="entry name" value="Rossmann-like_a/b/a_fold"/>
</dbReference>
<keyword evidence="6" id="KW-0547">Nucleotide-binding</keyword>
<evidence type="ECO:0000313" key="15">
    <source>
        <dbReference type="Proteomes" id="UP001255856"/>
    </source>
</evidence>
<dbReference type="GO" id="GO:0004817">
    <property type="term" value="F:cysteine-tRNA ligase activity"/>
    <property type="evidence" value="ECO:0007669"/>
    <property type="project" value="UniProtKB-EC"/>
</dbReference>
<dbReference type="HAMAP" id="MF_00041">
    <property type="entry name" value="Cys_tRNA_synth"/>
    <property type="match status" value="1"/>
</dbReference>
<evidence type="ECO:0000256" key="3">
    <source>
        <dbReference type="ARBA" id="ARBA00012832"/>
    </source>
</evidence>
<dbReference type="InterPro" id="IPR015803">
    <property type="entry name" value="Cys-tRNA-ligase"/>
</dbReference>
<keyword evidence="10" id="KW-0030">Aminoacyl-tRNA synthetase</keyword>
<comment type="cofactor">
    <cofactor evidence="1">
        <name>Zn(2+)</name>
        <dbReference type="ChEBI" id="CHEBI:29105"/>
    </cofactor>
</comment>
<evidence type="ECO:0000256" key="2">
    <source>
        <dbReference type="ARBA" id="ARBA00005594"/>
    </source>
</evidence>
<dbReference type="GO" id="GO:0006423">
    <property type="term" value="P:cysteinyl-tRNA aminoacylation"/>
    <property type="evidence" value="ECO:0007669"/>
    <property type="project" value="InterPro"/>
</dbReference>
<name>A0AAD9MN44_PROWI</name>
<dbReference type="PANTHER" id="PTHR10890">
    <property type="entry name" value="CYSTEINYL-TRNA SYNTHETASE"/>
    <property type="match status" value="1"/>
</dbReference>
<dbReference type="Gene3D" id="1.20.120.1910">
    <property type="entry name" value="Cysteine-tRNA ligase, C-terminal anti-codon recognition domain"/>
    <property type="match status" value="1"/>
</dbReference>
<dbReference type="Pfam" id="PF01406">
    <property type="entry name" value="tRNA-synt_1e"/>
    <property type="match status" value="2"/>
</dbReference>
<evidence type="ECO:0000256" key="9">
    <source>
        <dbReference type="ARBA" id="ARBA00022917"/>
    </source>
</evidence>
<feature type="domain" description="Cysteinyl-tRNA synthetase class Ia DALR" evidence="13">
    <location>
        <begin position="378"/>
        <end position="447"/>
    </location>
</feature>
<reference evidence="14" key="1">
    <citation type="submission" date="2021-01" db="EMBL/GenBank/DDBJ databases">
        <authorList>
            <person name="Eckstrom K.M.E."/>
        </authorList>
    </citation>
    <scope>NUCLEOTIDE SEQUENCE</scope>
    <source>
        <strain evidence="14">UVCC 0001</strain>
    </source>
</reference>
<dbReference type="GO" id="GO:0046872">
    <property type="term" value="F:metal ion binding"/>
    <property type="evidence" value="ECO:0007669"/>
    <property type="project" value="UniProtKB-KW"/>
</dbReference>
<dbReference type="Gene3D" id="3.40.50.620">
    <property type="entry name" value="HUPs"/>
    <property type="match status" value="1"/>
</dbReference>
<dbReference type="PANTHER" id="PTHR10890:SF25">
    <property type="entry name" value="CYSTEINE--TRNA LIGASE, CHLOROPLASTIC_MITOCHONDRIAL"/>
    <property type="match status" value="1"/>
</dbReference>
<sequence>MSAAGPLQLFNTASRRKERFAPLDPAGPVNMYVCGVTVYDLSHIGHARVYVAFDTLVRVLTEAGHDVRYVRNFTDIDDKIIRRANESGIPWTELTAKFIQAFHEDMAALNCLPPTLEPKASEHIADIISMIQSIIRNGHAYVVEGDVYFEEDNRAGERVDVDPRKRGAADFALWKAAKPGEPCWDSPWGAGRPGWHIECSAMIQRAFPGKGAIDLHGGGRDLVFPHHENEVAQSLAACDCCGESADGAHSGHAGDDQQLGGSDRHEQPEPAQAPARLARFWVHNGFVNVESEKMSKSLGNFFTIRDVLTDVHPLALRWMLLGTHYRAPLNFTSSALDQASDRLCYAFQTLVDVERELEASGPGSQLPPTQTEPAFVQEVTACLRDDLNTPGALAALSTPLRELNELLTTRRGRRAPNRACALRERYAGVRQALRTLGLDVGGPAATLVAVRELSLARAGLTETDVARAIARRNECRGRRDYAAADAVRSDLAARGIQLLDGPGGETAWRPAPRHSADDWQ</sequence>
<evidence type="ECO:0000256" key="10">
    <source>
        <dbReference type="ARBA" id="ARBA00023146"/>
    </source>
</evidence>
<keyword evidence="7" id="KW-0862">Zinc</keyword>
<dbReference type="GO" id="GO:0005737">
    <property type="term" value="C:cytoplasm"/>
    <property type="evidence" value="ECO:0007669"/>
    <property type="project" value="InterPro"/>
</dbReference>
<feature type="region of interest" description="Disordered" evidence="12">
    <location>
        <begin position="247"/>
        <end position="272"/>
    </location>
</feature>
<evidence type="ECO:0000313" key="14">
    <source>
        <dbReference type="EMBL" id="KAK2078046.1"/>
    </source>
</evidence>
<dbReference type="InterPro" id="IPR015273">
    <property type="entry name" value="Cys-tRNA-synt_Ia_DALR"/>
</dbReference>
<dbReference type="EMBL" id="JASFZW010000005">
    <property type="protein sequence ID" value="KAK2078046.1"/>
    <property type="molecule type" value="Genomic_DNA"/>
</dbReference>